<dbReference type="InterPro" id="IPR007965">
    <property type="entry name" value="GNAT_ATAT"/>
</dbReference>
<evidence type="ECO:0000313" key="6">
    <source>
        <dbReference type="EMBL" id="EUB59704.1"/>
    </source>
</evidence>
<dbReference type="EC" id="2.3.1.108" evidence="3"/>
<dbReference type="GO" id="GO:0006744">
    <property type="term" value="P:ubiquinone biosynthetic process"/>
    <property type="evidence" value="ECO:0007669"/>
    <property type="project" value="InterPro"/>
</dbReference>
<dbReference type="GeneID" id="36341181"/>
<dbReference type="EMBL" id="APAU02000040">
    <property type="protein sequence ID" value="EUB59704.1"/>
    <property type="molecule type" value="Genomic_DNA"/>
</dbReference>
<evidence type="ECO:0000256" key="4">
    <source>
        <dbReference type="SAM" id="MobiDB-lite"/>
    </source>
</evidence>
<dbReference type="Pfam" id="PF05301">
    <property type="entry name" value="Acetyltransf_16"/>
    <property type="match status" value="1"/>
</dbReference>
<dbReference type="GO" id="GO:0005874">
    <property type="term" value="C:microtubule"/>
    <property type="evidence" value="ECO:0007669"/>
    <property type="project" value="InterPro"/>
</dbReference>
<dbReference type="AlphaFoldDB" id="W6V1G4"/>
<dbReference type="CDD" id="cd04301">
    <property type="entry name" value="NAT_SF"/>
    <property type="match status" value="1"/>
</dbReference>
<evidence type="ECO:0000313" key="7">
    <source>
        <dbReference type="Proteomes" id="UP000019149"/>
    </source>
</evidence>
<dbReference type="KEGG" id="egl:EGR_05466"/>
<dbReference type="InterPro" id="IPR011566">
    <property type="entry name" value="Ubq_synth_Coq7"/>
</dbReference>
<dbReference type="GO" id="GO:0004497">
    <property type="term" value="F:monooxygenase activity"/>
    <property type="evidence" value="ECO:0007669"/>
    <property type="project" value="InterPro"/>
</dbReference>
<dbReference type="HAMAP" id="MF_03130">
    <property type="entry name" value="mec17"/>
    <property type="match status" value="1"/>
</dbReference>
<dbReference type="PROSITE" id="PS51730">
    <property type="entry name" value="GNAT_ATAT"/>
    <property type="match status" value="1"/>
</dbReference>
<dbReference type="InterPro" id="IPR038746">
    <property type="entry name" value="Atat"/>
</dbReference>
<feature type="binding site" evidence="3">
    <location>
        <begin position="149"/>
        <end position="158"/>
    </location>
    <ligand>
        <name>acetyl-CoA</name>
        <dbReference type="ChEBI" id="CHEBI:57288"/>
    </ligand>
</feature>
<dbReference type="CTD" id="36341181"/>
<dbReference type="PANTHER" id="PTHR12327:SF0">
    <property type="entry name" value="ALPHA-TUBULIN N-ACETYLTRANSFERASE 1"/>
    <property type="match status" value="1"/>
</dbReference>
<comment type="function">
    <text evidence="3">Specifically acetylates 'Lys-40' in alpha-tubulin on the lumenal side of microtubules. Promotes microtubule destabilization and accelerates microtubule dynamics; this activity may be independent of acetylation activity. Acetylates alpha-tubulin with a slow enzymatic rate, due to a catalytic site that is not optimized for acetyl transfer. Enters the microtubule through each end and diffuses quickly throughout the lumen of microtubules. Acetylates only long/old microtubules because of its slow acetylation rate since it does not have time to act on dynamically unstable microtubules before the enzyme is released.</text>
</comment>
<feature type="domain" description="N-acetyltransferase" evidence="5">
    <location>
        <begin position="1"/>
        <end position="179"/>
    </location>
</feature>
<proteinExistence type="inferred from homology"/>
<feature type="region of interest" description="Disordered" evidence="4">
    <location>
        <begin position="242"/>
        <end position="265"/>
    </location>
</feature>
<keyword evidence="2 3" id="KW-0012">Acyltransferase</keyword>
<comment type="caution">
    <text evidence="6">The sequence shown here is derived from an EMBL/GenBank/DDBJ whole genome shotgun (WGS) entry which is preliminary data.</text>
</comment>
<dbReference type="STRING" id="6210.W6V1G4"/>
<name>W6V1G4_ECHGR</name>
<sequence length="558" mass="63438">MVARVFPNRISKFTCDHEYISSGHYPKETEFLRLVIDRLGRESAEAQSLPSIVTSLHKLRYTNHRCYVLTCTDKGDQSSKIPIGLLKVGKKKLFLFNSFGECFEVEPVCVLDFYVSADFQRRGYGKELFEGMLQEEGLVATDLPIDSPSPKMLSFMKKHYNQDHPLRQSNNFVVFPEFFHHVDAFLVPRYRRSRSPLHSAFPIPTRCSSVSTLPAPVVEAKRPPSSPSSRIVQRCSSLSLRATPDLEARPEPTPKGDVKSSPSVPKALEKSAVQVHIPQLRSRGESGFLRQGPALRYSKRLVATTPSMLFRGHADFSSTDINTLWRLNERQARYNYQRAAWANNRHTRLWYDMVTCETEITTAYGPNSVSAVIFLIQMATVSSVRTRKLLDRVLRVDHAKGLAAKYMYKGQLAVLTSKHIRNTIEQNLTRENLSISRFEKLIPLNRARPSLLMPLWKTAGFAFGIATALFGEAAVLTCKSAIEVAIGEHYNHQIRELLADDPVSHAELLEILKEFRDRDLDQHDLLRENVSDLPPFHRQLNQFVKFATLASIKVTERI</sequence>
<gene>
    <name evidence="6" type="ORF">EGR_05466</name>
</gene>
<dbReference type="GO" id="GO:0019799">
    <property type="term" value="F:tubulin N-acetyltransferase activity"/>
    <property type="evidence" value="ECO:0007669"/>
    <property type="project" value="UniProtKB-UniRule"/>
</dbReference>
<dbReference type="GO" id="GO:0048666">
    <property type="term" value="P:neuron development"/>
    <property type="evidence" value="ECO:0007669"/>
    <property type="project" value="UniProtKB-UniRule"/>
</dbReference>
<dbReference type="GO" id="GO:0070507">
    <property type="term" value="P:regulation of microtubule cytoskeleton organization"/>
    <property type="evidence" value="ECO:0007669"/>
    <property type="project" value="UniProtKB-UniRule"/>
</dbReference>
<reference evidence="6 7" key="1">
    <citation type="journal article" date="2013" name="Nat. Genet.">
        <title>The genome of the hydatid tapeworm Echinococcus granulosus.</title>
        <authorList>
            <person name="Zheng H."/>
            <person name="Zhang W."/>
            <person name="Zhang L."/>
            <person name="Zhang Z."/>
            <person name="Li J."/>
            <person name="Lu G."/>
            <person name="Zhu Y."/>
            <person name="Wang Y."/>
            <person name="Huang Y."/>
            <person name="Liu J."/>
            <person name="Kang H."/>
            <person name="Chen J."/>
            <person name="Wang L."/>
            <person name="Chen A."/>
            <person name="Yu S."/>
            <person name="Gao Z."/>
            <person name="Jin L."/>
            <person name="Gu W."/>
            <person name="Wang Z."/>
            <person name="Zhao L."/>
            <person name="Shi B."/>
            <person name="Wen H."/>
            <person name="Lin R."/>
            <person name="Jones M.K."/>
            <person name="Brejova B."/>
            <person name="Vinar T."/>
            <person name="Zhao G."/>
            <person name="McManus D.P."/>
            <person name="Chen Z."/>
            <person name="Zhou Y."/>
            <person name="Wang S."/>
        </authorList>
    </citation>
    <scope>NUCLEOTIDE SEQUENCE [LARGE SCALE GENOMIC DNA]</scope>
</reference>
<dbReference type="Pfam" id="PF03232">
    <property type="entry name" value="COQ7"/>
    <property type="match status" value="1"/>
</dbReference>
<dbReference type="InterPro" id="IPR016181">
    <property type="entry name" value="Acyl_CoA_acyltransferase"/>
</dbReference>
<dbReference type="OrthoDB" id="447510at2759"/>
<feature type="site" description="Crucial for catalytic activity" evidence="3">
    <location>
        <position position="47"/>
    </location>
</feature>
<protein>
    <recommendedName>
        <fullName evidence="3">Alpha-tubulin N-acetyltransferase</fullName>
        <shortName evidence="3">Alpha-TAT</shortName>
        <shortName evidence="3">TAT</shortName>
        <ecNumber evidence="3">2.3.1.108</ecNumber>
    </recommendedName>
    <alternativeName>
        <fullName evidence="3">Acetyltransferase mec-17 homolog</fullName>
    </alternativeName>
</protein>
<evidence type="ECO:0000256" key="2">
    <source>
        <dbReference type="ARBA" id="ARBA00023315"/>
    </source>
</evidence>
<dbReference type="CDD" id="cd01042">
    <property type="entry name" value="DMQH"/>
    <property type="match status" value="1"/>
</dbReference>
<dbReference type="Gene3D" id="3.40.630.30">
    <property type="match status" value="1"/>
</dbReference>
<evidence type="ECO:0000256" key="3">
    <source>
        <dbReference type="HAMAP-Rule" id="MF_03130"/>
    </source>
</evidence>
<keyword evidence="6" id="KW-0830">Ubiquinone</keyword>
<dbReference type="PANTHER" id="PTHR12327">
    <property type="entry name" value="ALPHA-TUBULIN N-ACETYLTRANSFERASE 1"/>
    <property type="match status" value="1"/>
</dbReference>
<evidence type="ECO:0000259" key="5">
    <source>
        <dbReference type="PROSITE" id="PS51730"/>
    </source>
</evidence>
<dbReference type="OMA" id="CKSAVEV"/>
<keyword evidence="7" id="KW-1185">Reference proteome</keyword>
<dbReference type="SUPFAM" id="SSF55729">
    <property type="entry name" value="Acyl-CoA N-acyltransferases (Nat)"/>
    <property type="match status" value="1"/>
</dbReference>
<evidence type="ECO:0000256" key="1">
    <source>
        <dbReference type="ARBA" id="ARBA00022679"/>
    </source>
</evidence>
<dbReference type="Proteomes" id="UP000019149">
    <property type="component" value="Unassembled WGS sequence"/>
</dbReference>
<feature type="compositionally biased region" description="Basic and acidic residues" evidence="4">
    <location>
        <begin position="244"/>
        <end position="258"/>
    </location>
</feature>
<accession>W6V1G4</accession>
<comment type="similarity">
    <text evidence="3">Belongs to the acetyltransferase ATAT1 family.</text>
</comment>
<organism evidence="6 7">
    <name type="scientific">Echinococcus granulosus</name>
    <name type="common">Hydatid tapeworm</name>
    <dbReference type="NCBI Taxonomy" id="6210"/>
    <lineage>
        <taxon>Eukaryota</taxon>
        <taxon>Metazoa</taxon>
        <taxon>Spiralia</taxon>
        <taxon>Lophotrochozoa</taxon>
        <taxon>Platyhelminthes</taxon>
        <taxon>Cestoda</taxon>
        <taxon>Eucestoda</taxon>
        <taxon>Cyclophyllidea</taxon>
        <taxon>Taeniidae</taxon>
        <taxon>Echinococcus</taxon>
        <taxon>Echinococcus granulosus group</taxon>
    </lineage>
</organism>
<feature type="binding site" evidence="3">
    <location>
        <begin position="113"/>
        <end position="126"/>
    </location>
    <ligand>
        <name>acetyl-CoA</name>
        <dbReference type="ChEBI" id="CHEBI:57288"/>
    </ligand>
</feature>
<keyword evidence="1 3" id="KW-0808">Transferase</keyword>
<dbReference type="RefSeq" id="XP_024350900.1">
    <property type="nucleotide sequence ID" value="XM_024494715.1"/>
</dbReference>
<comment type="catalytic activity">
    <reaction evidence="3">
        <text>L-lysyl-[alpha-tubulin] + acetyl-CoA = N(6)-acetyl-L-lysyl-[alpha-tubulin] + CoA + H(+)</text>
        <dbReference type="Rhea" id="RHEA:15277"/>
        <dbReference type="Rhea" id="RHEA-COMP:11278"/>
        <dbReference type="Rhea" id="RHEA-COMP:11279"/>
        <dbReference type="ChEBI" id="CHEBI:15378"/>
        <dbReference type="ChEBI" id="CHEBI:29969"/>
        <dbReference type="ChEBI" id="CHEBI:57287"/>
        <dbReference type="ChEBI" id="CHEBI:57288"/>
        <dbReference type="ChEBI" id="CHEBI:61930"/>
        <dbReference type="EC" id="2.3.1.108"/>
    </reaction>
</comment>